<name>A0A1C6VW01_9ACTN</name>
<sequence length="125" mass="13485">MTVELIEAEPSAEQWEVVALSEVEDGDVVSFDLAALTERRHERAPRVDWTRVMEEAAAVAWKADLGGSVRLDFYDLTCETVVGLPRWRCCGWSEPPERPRSRAGCGGAAVPAGGRAAGSSRGGRA</sequence>
<keyword evidence="3" id="KW-1185">Reference proteome</keyword>
<organism evidence="2 3">
    <name type="scientific">Micromonospora citrea</name>
    <dbReference type="NCBI Taxonomy" id="47855"/>
    <lineage>
        <taxon>Bacteria</taxon>
        <taxon>Bacillati</taxon>
        <taxon>Actinomycetota</taxon>
        <taxon>Actinomycetes</taxon>
        <taxon>Micromonosporales</taxon>
        <taxon>Micromonosporaceae</taxon>
        <taxon>Micromonospora</taxon>
    </lineage>
</organism>
<protein>
    <submittedName>
        <fullName evidence="2">Uncharacterized protein</fullName>
    </submittedName>
</protein>
<feature type="compositionally biased region" description="Low complexity" evidence="1">
    <location>
        <begin position="108"/>
        <end position="119"/>
    </location>
</feature>
<feature type="region of interest" description="Disordered" evidence="1">
    <location>
        <begin position="94"/>
        <end position="125"/>
    </location>
</feature>
<dbReference type="EMBL" id="FMHZ01000002">
    <property type="protein sequence ID" value="SCL70465.1"/>
    <property type="molecule type" value="Genomic_DNA"/>
</dbReference>
<dbReference type="Proteomes" id="UP000199001">
    <property type="component" value="Unassembled WGS sequence"/>
</dbReference>
<dbReference type="OrthoDB" id="3395664at2"/>
<evidence type="ECO:0000313" key="2">
    <source>
        <dbReference type="EMBL" id="SCL70465.1"/>
    </source>
</evidence>
<accession>A0A1C6VW01</accession>
<evidence type="ECO:0000256" key="1">
    <source>
        <dbReference type="SAM" id="MobiDB-lite"/>
    </source>
</evidence>
<reference evidence="3" key="1">
    <citation type="submission" date="2016-06" db="EMBL/GenBank/DDBJ databases">
        <authorList>
            <person name="Varghese N."/>
            <person name="Submissions Spin"/>
        </authorList>
    </citation>
    <scope>NUCLEOTIDE SEQUENCE [LARGE SCALE GENOMIC DNA]</scope>
    <source>
        <strain evidence="3">DSM 43903</strain>
    </source>
</reference>
<gene>
    <name evidence="2" type="ORF">GA0070606_5408</name>
</gene>
<proteinExistence type="predicted"/>
<evidence type="ECO:0000313" key="3">
    <source>
        <dbReference type="Proteomes" id="UP000199001"/>
    </source>
</evidence>
<dbReference type="RefSeq" id="WP_141721824.1">
    <property type="nucleotide sequence ID" value="NZ_FMHZ01000002.1"/>
</dbReference>
<dbReference type="AlphaFoldDB" id="A0A1C6VW01"/>
<dbReference type="STRING" id="47855.GA0070606_5408"/>